<dbReference type="InterPro" id="IPR003848">
    <property type="entry name" value="DUF218"/>
</dbReference>
<dbReference type="PANTHER" id="PTHR30336">
    <property type="entry name" value="INNER MEMBRANE PROTEIN, PROBABLE PERMEASE"/>
    <property type="match status" value="1"/>
</dbReference>
<gene>
    <name evidence="2" type="ORF">GBA83_08070</name>
</gene>
<dbReference type="CDD" id="cd06259">
    <property type="entry name" value="YdcF-like"/>
    <property type="match status" value="1"/>
</dbReference>
<protein>
    <submittedName>
        <fullName evidence="2">YdcF family protein</fullName>
    </submittedName>
</protein>
<evidence type="ECO:0000313" key="2">
    <source>
        <dbReference type="EMBL" id="KAB7486322.1"/>
    </source>
</evidence>
<dbReference type="GO" id="GO:0000270">
    <property type="term" value="P:peptidoglycan metabolic process"/>
    <property type="evidence" value="ECO:0007669"/>
    <property type="project" value="TreeGrafter"/>
</dbReference>
<sequence length="172" mass="19053">MDKAVALWEKQGKTGVFVASGGQGSDEVVSEAESMRRYLTESRHVPADAVLMEDRSTTTMENLRFSKEIMDARSGVQSVPGRRGLAYRCALVTSDYHVFRASEYAHHIGLKADGVGSHTRGYYWPTAFIREFIAVAKAHLWPYCALARPGIDRLPCATGLYRALGRDTPVVE</sequence>
<name>A0A7J5TMG6_BIFBI</name>
<comment type="caution">
    <text evidence="2">The sequence shown here is derived from an EMBL/GenBank/DDBJ whole genome shotgun (WGS) entry which is preliminary data.</text>
</comment>
<evidence type="ECO:0000313" key="3">
    <source>
        <dbReference type="Proteomes" id="UP000451386"/>
    </source>
</evidence>
<reference evidence="2 3" key="1">
    <citation type="journal article" date="2019" name="Nat. Med.">
        <title>A library of human gut bacterial isolates paired with longitudinal multiomics data enables mechanistic microbiome research.</title>
        <authorList>
            <person name="Poyet M."/>
            <person name="Groussin M."/>
            <person name="Gibbons S.M."/>
            <person name="Avila-Pacheco J."/>
            <person name="Jiang X."/>
            <person name="Kearney S.M."/>
            <person name="Perrotta A.R."/>
            <person name="Berdy B."/>
            <person name="Zhao S."/>
            <person name="Lieberman T.D."/>
            <person name="Swanson P.K."/>
            <person name="Smith M."/>
            <person name="Roesemann S."/>
            <person name="Alexander J.E."/>
            <person name="Rich S.A."/>
            <person name="Livny J."/>
            <person name="Vlamakis H."/>
            <person name="Clish C."/>
            <person name="Bullock K."/>
            <person name="Deik A."/>
            <person name="Scott J."/>
            <person name="Pierce K.A."/>
            <person name="Xavier R.J."/>
            <person name="Alm E.J."/>
        </authorList>
    </citation>
    <scope>NUCLEOTIDE SEQUENCE [LARGE SCALE GENOMIC DNA]</scope>
    <source>
        <strain evidence="2 3">BIOML-A13</strain>
    </source>
</reference>
<dbReference type="InterPro" id="IPR051599">
    <property type="entry name" value="Cell_Envelope_Assoc"/>
</dbReference>
<dbReference type="Gene3D" id="3.40.50.620">
    <property type="entry name" value="HUPs"/>
    <property type="match status" value="1"/>
</dbReference>
<proteinExistence type="predicted"/>
<dbReference type="Proteomes" id="UP000451386">
    <property type="component" value="Unassembled WGS sequence"/>
</dbReference>
<evidence type="ECO:0000259" key="1">
    <source>
        <dbReference type="Pfam" id="PF02698"/>
    </source>
</evidence>
<dbReference type="AlphaFoldDB" id="A0A7J5TMG6"/>
<organism evidence="2 3">
    <name type="scientific">Bifidobacterium bifidum</name>
    <dbReference type="NCBI Taxonomy" id="1681"/>
    <lineage>
        <taxon>Bacteria</taxon>
        <taxon>Bacillati</taxon>
        <taxon>Actinomycetota</taxon>
        <taxon>Actinomycetes</taxon>
        <taxon>Bifidobacteriales</taxon>
        <taxon>Bifidobacteriaceae</taxon>
        <taxon>Bifidobacterium</taxon>
    </lineage>
</organism>
<dbReference type="PANTHER" id="PTHR30336:SF18">
    <property type="entry name" value="MEMBRANE PROTEIN"/>
    <property type="match status" value="1"/>
</dbReference>
<dbReference type="InterPro" id="IPR014729">
    <property type="entry name" value="Rossmann-like_a/b/a_fold"/>
</dbReference>
<dbReference type="EMBL" id="WDOP01000007">
    <property type="protein sequence ID" value="KAB7486322.1"/>
    <property type="molecule type" value="Genomic_DNA"/>
</dbReference>
<accession>A0A7J5TMG6</accession>
<dbReference type="GO" id="GO:0005886">
    <property type="term" value="C:plasma membrane"/>
    <property type="evidence" value="ECO:0007669"/>
    <property type="project" value="TreeGrafter"/>
</dbReference>
<feature type="domain" description="DUF218" evidence="1">
    <location>
        <begin position="1"/>
        <end position="133"/>
    </location>
</feature>
<dbReference type="GO" id="GO:0043164">
    <property type="term" value="P:Gram-negative-bacterium-type cell wall biogenesis"/>
    <property type="evidence" value="ECO:0007669"/>
    <property type="project" value="TreeGrafter"/>
</dbReference>
<dbReference type="Pfam" id="PF02698">
    <property type="entry name" value="DUF218"/>
    <property type="match status" value="1"/>
</dbReference>